<dbReference type="AlphaFoldDB" id="A0A7R9P8T6"/>
<reference evidence="2" key="1">
    <citation type="submission" date="2020-11" db="EMBL/GenBank/DDBJ databases">
        <authorList>
            <person name="Tran Van P."/>
        </authorList>
    </citation>
    <scope>NUCLEOTIDE SEQUENCE</scope>
</reference>
<sequence>MKSLHGAEICGNRLKVMAADPRHDDRRKLLETSLCGNLLQSKLVIDNTGPTYWTGLYNRQQQLYFQAMPGWGPSRRPPNHLYQRALGKAHGPSNSSTHNLSATVPPREGLVCPPHPRAKTKVGEEVGQVTAAVAVSQWYRRQTNGSESGKETSPVFLGEQGPSLEKNGQRDGPVAGNITVPHAGG</sequence>
<gene>
    <name evidence="2" type="ORF">TCMB3V08_LOCUS6849</name>
</gene>
<feature type="region of interest" description="Disordered" evidence="1">
    <location>
        <begin position="87"/>
        <end position="108"/>
    </location>
</feature>
<feature type="region of interest" description="Disordered" evidence="1">
    <location>
        <begin position="142"/>
        <end position="185"/>
    </location>
</feature>
<evidence type="ECO:0000256" key="1">
    <source>
        <dbReference type="SAM" id="MobiDB-lite"/>
    </source>
</evidence>
<evidence type="ECO:0000313" key="2">
    <source>
        <dbReference type="EMBL" id="CAD7574229.1"/>
    </source>
</evidence>
<proteinExistence type="predicted"/>
<accession>A0A7R9P8T6</accession>
<dbReference type="EMBL" id="OE182196">
    <property type="protein sequence ID" value="CAD7574229.1"/>
    <property type="molecule type" value="Genomic_DNA"/>
</dbReference>
<organism evidence="2">
    <name type="scientific">Timema californicum</name>
    <name type="common">California timema</name>
    <name type="synonym">Walking stick</name>
    <dbReference type="NCBI Taxonomy" id="61474"/>
    <lineage>
        <taxon>Eukaryota</taxon>
        <taxon>Metazoa</taxon>
        <taxon>Ecdysozoa</taxon>
        <taxon>Arthropoda</taxon>
        <taxon>Hexapoda</taxon>
        <taxon>Insecta</taxon>
        <taxon>Pterygota</taxon>
        <taxon>Neoptera</taxon>
        <taxon>Polyneoptera</taxon>
        <taxon>Phasmatodea</taxon>
        <taxon>Timematodea</taxon>
        <taxon>Timematoidea</taxon>
        <taxon>Timematidae</taxon>
        <taxon>Timema</taxon>
    </lineage>
</organism>
<feature type="compositionally biased region" description="Polar residues" evidence="1">
    <location>
        <begin position="92"/>
        <end position="102"/>
    </location>
</feature>
<name>A0A7R9P8T6_TIMCA</name>
<protein>
    <submittedName>
        <fullName evidence="2">(California timema) hypothetical protein</fullName>
    </submittedName>
</protein>